<gene>
    <name evidence="1" type="ORF">SAMN05216605_102412</name>
</gene>
<accession>A0A1G7V777</accession>
<proteinExistence type="predicted"/>
<evidence type="ECO:0008006" key="3">
    <source>
        <dbReference type="Google" id="ProtNLM"/>
    </source>
</evidence>
<name>A0A1G7V777_9PSED</name>
<evidence type="ECO:0000313" key="1">
    <source>
        <dbReference type="EMBL" id="SDG55735.1"/>
    </source>
</evidence>
<protein>
    <recommendedName>
        <fullName evidence="3">Cupin domain-containing protein</fullName>
    </recommendedName>
</protein>
<dbReference type="AlphaFoldDB" id="A0A1G7V777"/>
<dbReference type="Gene3D" id="2.60.120.10">
    <property type="entry name" value="Jelly Rolls"/>
    <property type="match status" value="1"/>
</dbReference>
<organism evidence="1 2">
    <name type="scientific">Pseudomonas abietaniphila</name>
    <dbReference type="NCBI Taxonomy" id="89065"/>
    <lineage>
        <taxon>Bacteria</taxon>
        <taxon>Pseudomonadati</taxon>
        <taxon>Pseudomonadota</taxon>
        <taxon>Gammaproteobacteria</taxon>
        <taxon>Pseudomonadales</taxon>
        <taxon>Pseudomonadaceae</taxon>
        <taxon>Pseudomonas</taxon>
    </lineage>
</organism>
<evidence type="ECO:0000313" key="2">
    <source>
        <dbReference type="Proteomes" id="UP000182894"/>
    </source>
</evidence>
<keyword evidence="2" id="KW-1185">Reference proteome</keyword>
<dbReference type="SUPFAM" id="SSF51182">
    <property type="entry name" value="RmlC-like cupins"/>
    <property type="match status" value="1"/>
</dbReference>
<dbReference type="InterPro" id="IPR014710">
    <property type="entry name" value="RmlC-like_jellyroll"/>
</dbReference>
<dbReference type="CDD" id="cd02208">
    <property type="entry name" value="cupin_RmlC-like"/>
    <property type="match status" value="1"/>
</dbReference>
<dbReference type="RefSeq" id="WP_074750818.1">
    <property type="nucleotide sequence ID" value="NZ_FNCO01000002.1"/>
</dbReference>
<dbReference type="InterPro" id="IPR011051">
    <property type="entry name" value="RmlC_Cupin_sf"/>
</dbReference>
<sequence length="189" mass="20714">MDVRDPDCLMLIPDGYPVWIDVPQASVGGTATAMRFVLPVRAHNLPLLHRKETKLVVALSGALEIRTGDGQIAFLRQGDALRLEAGTAHRIHQYGAAASTVGVVLWPGGVEQAFREIADAARHVPFLRSDMVEILDRYDVVWTVSFKPPHAESEPLIGTAFPGWLRELPREAATLLQSRWGEAYALGNA</sequence>
<dbReference type="EMBL" id="FNCO01000002">
    <property type="protein sequence ID" value="SDG55735.1"/>
    <property type="molecule type" value="Genomic_DNA"/>
</dbReference>
<dbReference type="Proteomes" id="UP000182894">
    <property type="component" value="Unassembled WGS sequence"/>
</dbReference>
<dbReference type="OrthoDB" id="6868104at2"/>
<reference evidence="2" key="1">
    <citation type="submission" date="2016-10" db="EMBL/GenBank/DDBJ databases">
        <authorList>
            <person name="Varghese N."/>
            <person name="Submissions S."/>
        </authorList>
    </citation>
    <scope>NUCLEOTIDE SEQUENCE [LARGE SCALE GENOMIC DNA]</scope>
    <source>
        <strain evidence="2">ATCC 700689</strain>
    </source>
</reference>